<dbReference type="AlphaFoldDB" id="A0AAD6FK46"/>
<proteinExistence type="predicted"/>
<feature type="compositionally biased region" description="Polar residues" evidence="1">
    <location>
        <begin position="52"/>
        <end position="67"/>
    </location>
</feature>
<name>A0AAD6FK46_9TELE</name>
<evidence type="ECO:0000313" key="2">
    <source>
        <dbReference type="EMBL" id="KAJ4937873.1"/>
    </source>
</evidence>
<evidence type="ECO:0000256" key="1">
    <source>
        <dbReference type="SAM" id="MobiDB-lite"/>
    </source>
</evidence>
<feature type="non-terminal residue" evidence="2">
    <location>
        <position position="84"/>
    </location>
</feature>
<gene>
    <name evidence="2" type="ORF">JOQ06_002503</name>
    <name evidence="3" type="ORF">JOQ06_002806</name>
</gene>
<comment type="caution">
    <text evidence="2">The sequence shown here is derived from an EMBL/GenBank/DDBJ whole genome shotgun (WGS) entry which is preliminary data.</text>
</comment>
<organism evidence="2 4">
    <name type="scientific">Pogonophryne albipinna</name>
    <dbReference type="NCBI Taxonomy" id="1090488"/>
    <lineage>
        <taxon>Eukaryota</taxon>
        <taxon>Metazoa</taxon>
        <taxon>Chordata</taxon>
        <taxon>Craniata</taxon>
        <taxon>Vertebrata</taxon>
        <taxon>Euteleostomi</taxon>
        <taxon>Actinopterygii</taxon>
        <taxon>Neopterygii</taxon>
        <taxon>Teleostei</taxon>
        <taxon>Neoteleostei</taxon>
        <taxon>Acanthomorphata</taxon>
        <taxon>Eupercaria</taxon>
        <taxon>Perciformes</taxon>
        <taxon>Notothenioidei</taxon>
        <taxon>Pogonophryne</taxon>
    </lineage>
</organism>
<evidence type="ECO:0000313" key="4">
    <source>
        <dbReference type="Proteomes" id="UP001219934"/>
    </source>
</evidence>
<feature type="region of interest" description="Disordered" evidence="1">
    <location>
        <begin position="42"/>
        <end position="84"/>
    </location>
</feature>
<dbReference type="EMBL" id="JAPTMU010000009">
    <property type="protein sequence ID" value="KAJ4938181.1"/>
    <property type="molecule type" value="Genomic_DNA"/>
</dbReference>
<dbReference type="EMBL" id="JAPTMU010000009">
    <property type="protein sequence ID" value="KAJ4937873.1"/>
    <property type="molecule type" value="Genomic_DNA"/>
</dbReference>
<reference evidence="2" key="1">
    <citation type="submission" date="2022-11" db="EMBL/GenBank/DDBJ databases">
        <title>Chromosome-level genome of Pogonophryne albipinna.</title>
        <authorList>
            <person name="Jo E."/>
        </authorList>
    </citation>
    <scope>NUCLEOTIDE SEQUENCE</scope>
    <source>
        <strain evidence="2">SGF0006</strain>
        <tissue evidence="2">Muscle</tissue>
    </source>
</reference>
<feature type="region of interest" description="Disordered" evidence="1">
    <location>
        <begin position="1"/>
        <end position="30"/>
    </location>
</feature>
<sequence>MSAGCALAPADRYSTKMASEGASGEQPPPVQTLATAVLGSVDTKCQRERSSRQVSGPSNLPESTNSLSDEHFQEKPGGSRIDYT</sequence>
<dbReference type="Proteomes" id="UP001219934">
    <property type="component" value="Unassembled WGS sequence"/>
</dbReference>
<protein>
    <submittedName>
        <fullName evidence="2">Uncharacterized protein</fullName>
    </submittedName>
</protein>
<accession>A0AAD6FK46</accession>
<evidence type="ECO:0000313" key="3">
    <source>
        <dbReference type="EMBL" id="KAJ4938181.1"/>
    </source>
</evidence>
<keyword evidence="4" id="KW-1185">Reference proteome</keyword>